<feature type="transmembrane region" description="Helical" evidence="7">
    <location>
        <begin position="146"/>
        <end position="169"/>
    </location>
</feature>
<evidence type="ECO:0000256" key="7">
    <source>
        <dbReference type="SAM" id="Phobius"/>
    </source>
</evidence>
<dbReference type="AlphaFoldDB" id="A0A285UWB4"/>
<dbReference type="Gene3D" id="1.20.144.10">
    <property type="entry name" value="Phosphatidic acid phosphatase type 2/haloperoxidase"/>
    <property type="match status" value="1"/>
</dbReference>
<feature type="transmembrane region" description="Helical" evidence="7">
    <location>
        <begin position="643"/>
        <end position="665"/>
    </location>
</feature>
<evidence type="ECO:0000256" key="2">
    <source>
        <dbReference type="ARBA" id="ARBA00022475"/>
    </source>
</evidence>
<feature type="domain" description="Phosphatidic acid phosphatase type 2/haloperoxidase" evidence="8">
    <location>
        <begin position="105"/>
        <end position="214"/>
    </location>
</feature>
<feature type="transmembrane region" description="Helical" evidence="7">
    <location>
        <begin position="199"/>
        <end position="217"/>
    </location>
</feature>
<feature type="transmembrane region" description="Helical" evidence="7">
    <location>
        <begin position="613"/>
        <end position="631"/>
    </location>
</feature>
<dbReference type="InterPro" id="IPR000326">
    <property type="entry name" value="PAP2/HPO"/>
</dbReference>
<organism evidence="9 10">
    <name type="scientific">Blastococcus aggregatus</name>
    <dbReference type="NCBI Taxonomy" id="38502"/>
    <lineage>
        <taxon>Bacteria</taxon>
        <taxon>Bacillati</taxon>
        <taxon>Actinomycetota</taxon>
        <taxon>Actinomycetes</taxon>
        <taxon>Geodermatophilales</taxon>
        <taxon>Geodermatophilaceae</taxon>
        <taxon>Blastococcus</taxon>
    </lineage>
</organism>
<keyword evidence="3 7" id="KW-0812">Transmembrane</keyword>
<feature type="transmembrane region" description="Helical" evidence="7">
    <location>
        <begin position="537"/>
        <end position="557"/>
    </location>
</feature>
<name>A0A285UWB4_9ACTN</name>
<dbReference type="EMBL" id="OBQI01000001">
    <property type="protein sequence ID" value="SOC46205.1"/>
    <property type="molecule type" value="Genomic_DNA"/>
</dbReference>
<dbReference type="Proteomes" id="UP000219435">
    <property type="component" value="Unassembled WGS sequence"/>
</dbReference>
<dbReference type="PANTHER" id="PTHR39087:SF2">
    <property type="entry name" value="UPF0104 MEMBRANE PROTEIN MJ1595"/>
    <property type="match status" value="1"/>
</dbReference>
<sequence>MPMGASTITSVRRGAPLLPGTGRPAAHRHPGDLLRVGLGIALLGLAFLVARRGQLSIFETDVFRLINDLPALIYVPVWTVMQLGNGMAVFVLAGVAALARRFRMARDLLLAAGLASLATTLAKAWVGRERPGGLPVGAVLHEAILGGNGFVSGHSAVAAALATAAAPYLSRRLRRVAWALALTVGLARIYVGAHLPLDVLGGLLVGWISGSLVHYVFGVPRWEPTAAHVADLLARFGLPAQQLRPAAVHARSSHPFLGTAADGRRLFIKVLDPDPFDRDWLYRGARMLVVGDVKDVGALASLGRQAVDEAVAAMTARERGVRVPPVLLARGTDGRALVVQELVDARSLESLSPQEITADLLGRVWEQVAGLGAARIAHRDLVASNVLVDRAGDPWIVDFGNAETGADADAVARDVAELMTSLALRSAPEVIADSAVAGLGRDVVTHALPSLEPLSLSAVTRAELRTEPTRLDDLRRETYRRLALPETELPRLQPAGVLAWLAVLAGAATVFVGLQAIGGTTGVLAEVEFEGWRWLGAAVAIAFVSRAAAAVAARSAVDRRLAVGRMYAADLVTAGAALVHGRPGGRVVAGRYYERAGVLPGSAVHAYERIRSGTTLGAAAVAAASVVLALADGRLTTWRYPDSLLALAALGSTAFLLVSLGQAFTRRHAPASAARQRAGLRRLGGRRIATVVGWSAAAIALEAAALVAALHGVGGHVPVTVSAAVYTVLRLFWVALPATGAPGIAEVSLVLALTALGEPLTSACAGVLVFRLLTFWAPAVLGSLLAARFAHRLFL</sequence>
<dbReference type="Pfam" id="PF01569">
    <property type="entry name" value="PAP2"/>
    <property type="match status" value="1"/>
</dbReference>
<keyword evidence="4 7" id="KW-1133">Transmembrane helix</keyword>
<feature type="transmembrane region" description="Helical" evidence="7">
    <location>
        <begin position="176"/>
        <end position="193"/>
    </location>
</feature>
<evidence type="ECO:0000256" key="4">
    <source>
        <dbReference type="ARBA" id="ARBA00022989"/>
    </source>
</evidence>
<feature type="transmembrane region" description="Helical" evidence="7">
    <location>
        <begin position="71"/>
        <end position="96"/>
    </location>
</feature>
<evidence type="ECO:0000256" key="5">
    <source>
        <dbReference type="ARBA" id="ARBA00023136"/>
    </source>
</evidence>
<feature type="transmembrane region" description="Helical" evidence="7">
    <location>
        <begin position="108"/>
        <end position="126"/>
    </location>
</feature>
<keyword evidence="5 7" id="KW-0472">Membrane</keyword>
<keyword evidence="10" id="KW-1185">Reference proteome</keyword>
<feature type="transmembrane region" description="Helical" evidence="7">
    <location>
        <begin position="768"/>
        <end position="790"/>
    </location>
</feature>
<dbReference type="SUPFAM" id="SSF48317">
    <property type="entry name" value="Acid phosphatase/Vanadium-dependent haloperoxidase"/>
    <property type="match status" value="1"/>
</dbReference>
<evidence type="ECO:0000259" key="8">
    <source>
        <dbReference type="SMART" id="SM00014"/>
    </source>
</evidence>
<dbReference type="InterPro" id="IPR036938">
    <property type="entry name" value="PAP2/HPO_sf"/>
</dbReference>
<dbReference type="Gene3D" id="1.10.510.10">
    <property type="entry name" value="Transferase(Phosphotransferase) domain 1"/>
    <property type="match status" value="1"/>
</dbReference>
<feature type="transmembrane region" description="Helical" evidence="7">
    <location>
        <begin position="33"/>
        <end position="51"/>
    </location>
</feature>
<reference evidence="10" key="1">
    <citation type="submission" date="2017-08" db="EMBL/GenBank/DDBJ databases">
        <authorList>
            <person name="Varghese N."/>
            <person name="Submissions S."/>
        </authorList>
    </citation>
    <scope>NUCLEOTIDE SEQUENCE [LARGE SCALE GENOMIC DNA]</scope>
    <source>
        <strain evidence="10">DSM 4725</strain>
    </source>
</reference>
<feature type="transmembrane region" description="Helical" evidence="7">
    <location>
        <begin position="686"/>
        <end position="711"/>
    </location>
</feature>
<dbReference type="SMART" id="SM00014">
    <property type="entry name" value="acidPPc"/>
    <property type="match status" value="1"/>
</dbReference>
<evidence type="ECO:0000256" key="6">
    <source>
        <dbReference type="SAM" id="MobiDB-lite"/>
    </source>
</evidence>
<accession>A0A285UWB4</accession>
<dbReference type="InterPro" id="IPR022791">
    <property type="entry name" value="L-PG_synthase/AglD"/>
</dbReference>
<comment type="subcellular location">
    <subcellularLocation>
        <location evidence="1">Cell membrane</location>
        <topology evidence="1">Multi-pass membrane protein</topology>
    </subcellularLocation>
</comment>
<evidence type="ECO:0000256" key="3">
    <source>
        <dbReference type="ARBA" id="ARBA00022692"/>
    </source>
</evidence>
<keyword evidence="2" id="KW-1003">Cell membrane</keyword>
<feature type="compositionally biased region" description="Polar residues" evidence="6">
    <location>
        <begin position="1"/>
        <end position="10"/>
    </location>
</feature>
<feature type="region of interest" description="Disordered" evidence="6">
    <location>
        <begin position="1"/>
        <end position="24"/>
    </location>
</feature>
<dbReference type="InterPro" id="IPR011009">
    <property type="entry name" value="Kinase-like_dom_sf"/>
</dbReference>
<evidence type="ECO:0000313" key="9">
    <source>
        <dbReference type="EMBL" id="SOC46205.1"/>
    </source>
</evidence>
<feature type="transmembrane region" description="Helical" evidence="7">
    <location>
        <begin position="731"/>
        <end position="756"/>
    </location>
</feature>
<gene>
    <name evidence="9" type="ORF">SAMN05660748_0103</name>
</gene>
<protein>
    <submittedName>
        <fullName evidence="9">Undecaprenyl-diphosphatase</fullName>
    </submittedName>
</protein>
<dbReference type="PANTHER" id="PTHR39087">
    <property type="entry name" value="UPF0104 MEMBRANE PROTEIN MJ1595"/>
    <property type="match status" value="1"/>
</dbReference>
<evidence type="ECO:0000256" key="1">
    <source>
        <dbReference type="ARBA" id="ARBA00004651"/>
    </source>
</evidence>
<dbReference type="CDD" id="cd01610">
    <property type="entry name" value="PAP2_like"/>
    <property type="match status" value="1"/>
</dbReference>
<feature type="transmembrane region" description="Helical" evidence="7">
    <location>
        <begin position="497"/>
        <end position="517"/>
    </location>
</feature>
<dbReference type="GO" id="GO:0005886">
    <property type="term" value="C:plasma membrane"/>
    <property type="evidence" value="ECO:0007669"/>
    <property type="project" value="UniProtKB-SubCell"/>
</dbReference>
<evidence type="ECO:0000313" key="10">
    <source>
        <dbReference type="Proteomes" id="UP000219435"/>
    </source>
</evidence>
<proteinExistence type="predicted"/>
<dbReference type="SUPFAM" id="SSF56112">
    <property type="entry name" value="Protein kinase-like (PK-like)"/>
    <property type="match status" value="1"/>
</dbReference>
<dbReference type="Pfam" id="PF03706">
    <property type="entry name" value="LPG_synthase_TM"/>
    <property type="match status" value="1"/>
</dbReference>